<dbReference type="InterPro" id="IPR041588">
    <property type="entry name" value="Integrase_H2C2"/>
</dbReference>
<dbReference type="GO" id="GO:0015074">
    <property type="term" value="P:DNA integration"/>
    <property type="evidence" value="ECO:0007669"/>
    <property type="project" value="InterPro"/>
</dbReference>
<feature type="region of interest" description="Disordered" evidence="2">
    <location>
        <begin position="1"/>
        <end position="30"/>
    </location>
</feature>
<dbReference type="InParanoid" id="A0A669B1Z3"/>
<feature type="compositionally biased region" description="Acidic residues" evidence="2">
    <location>
        <begin position="552"/>
        <end position="562"/>
    </location>
</feature>
<dbReference type="PANTHER" id="PTHR37984:SF15">
    <property type="entry name" value="INTEGRASE CATALYTIC DOMAIN-CONTAINING PROTEIN"/>
    <property type="match status" value="1"/>
</dbReference>
<evidence type="ECO:0000256" key="2">
    <source>
        <dbReference type="SAM" id="MobiDB-lite"/>
    </source>
</evidence>
<dbReference type="OMA" id="KWEPDIY"/>
<dbReference type="Proteomes" id="UP000005207">
    <property type="component" value="Linkage group LG12"/>
</dbReference>
<dbReference type="AlphaFoldDB" id="A0A669B1Z3"/>
<feature type="compositionally biased region" description="Acidic residues" evidence="2">
    <location>
        <begin position="621"/>
        <end position="644"/>
    </location>
</feature>
<reference evidence="4" key="2">
    <citation type="submission" date="2025-08" db="UniProtKB">
        <authorList>
            <consortium name="Ensembl"/>
        </authorList>
    </citation>
    <scope>IDENTIFICATION</scope>
</reference>
<dbReference type="Pfam" id="PF17921">
    <property type="entry name" value="Integrase_H2C2"/>
    <property type="match status" value="1"/>
</dbReference>
<feature type="compositionally biased region" description="Basic and acidic residues" evidence="2">
    <location>
        <begin position="13"/>
        <end position="30"/>
    </location>
</feature>
<accession>A0A669B1Z3</accession>
<dbReference type="PANTHER" id="PTHR37984">
    <property type="entry name" value="PROTEIN CBG26694"/>
    <property type="match status" value="1"/>
</dbReference>
<proteinExistence type="predicted"/>
<dbReference type="Gene3D" id="3.30.420.10">
    <property type="entry name" value="Ribonuclease H-like superfamily/Ribonuclease H"/>
    <property type="match status" value="1"/>
</dbReference>
<reference evidence="5" key="1">
    <citation type="submission" date="2012-01" db="EMBL/GenBank/DDBJ databases">
        <title>The Genome Sequence of Oreochromis niloticus (Nile Tilapia).</title>
        <authorList>
            <consortium name="Broad Institute Genome Assembly Team"/>
            <consortium name="Broad Institute Sequencing Platform"/>
            <person name="Di Palma F."/>
            <person name="Johnson J."/>
            <person name="Lander E.S."/>
            <person name="Lindblad-Toh K."/>
        </authorList>
    </citation>
    <scope>NUCLEOTIDE SEQUENCE [LARGE SCALE GENOMIC DNA]</scope>
</reference>
<feature type="compositionally biased region" description="Polar residues" evidence="2">
    <location>
        <begin position="587"/>
        <end position="597"/>
    </location>
</feature>
<dbReference type="FunFam" id="3.30.420.10:FF:000269">
    <property type="entry name" value="Uncharacterized protein"/>
    <property type="match status" value="1"/>
</dbReference>
<feature type="region of interest" description="Disordered" evidence="2">
    <location>
        <begin position="587"/>
        <end position="698"/>
    </location>
</feature>
<dbReference type="GO" id="GO:0003676">
    <property type="term" value="F:nucleic acid binding"/>
    <property type="evidence" value="ECO:0007669"/>
    <property type="project" value="InterPro"/>
</dbReference>
<dbReference type="InterPro" id="IPR001584">
    <property type="entry name" value="Integrase_cat-core"/>
</dbReference>
<dbReference type="Pfam" id="PF00665">
    <property type="entry name" value="rve"/>
    <property type="match status" value="1"/>
</dbReference>
<dbReference type="PROSITE" id="PS50994">
    <property type="entry name" value="INTEGRASE"/>
    <property type="match status" value="1"/>
</dbReference>
<protein>
    <recommendedName>
        <fullName evidence="1">Gypsy retrotransposon integrase-like protein 1</fullName>
    </recommendedName>
</protein>
<dbReference type="GeneTree" id="ENSGT01000000214408"/>
<evidence type="ECO:0000313" key="5">
    <source>
        <dbReference type="Proteomes" id="UP000005207"/>
    </source>
</evidence>
<dbReference type="SUPFAM" id="SSF53098">
    <property type="entry name" value="Ribonuclease H-like"/>
    <property type="match status" value="1"/>
</dbReference>
<dbReference type="InterPro" id="IPR036397">
    <property type="entry name" value="RNaseH_sf"/>
</dbReference>
<dbReference type="InterPro" id="IPR012337">
    <property type="entry name" value="RNaseH-like_sf"/>
</dbReference>
<evidence type="ECO:0000313" key="4">
    <source>
        <dbReference type="Ensembl" id="ENSONIP00000029454.1"/>
    </source>
</evidence>
<feature type="region of interest" description="Disordered" evidence="2">
    <location>
        <begin position="534"/>
        <end position="562"/>
    </location>
</feature>
<dbReference type="InterPro" id="IPR050951">
    <property type="entry name" value="Retrovirus_Pol_polyprotein"/>
</dbReference>
<dbReference type="FunFam" id="1.10.340.70:FF:000001">
    <property type="entry name" value="Retrovirus-related Pol polyprotein from transposon gypsy-like Protein"/>
    <property type="match status" value="1"/>
</dbReference>
<sequence>MYRSGKQNLDADALSRRPHGELANDQMSQKERERILRFAQHHLDQSSSISIDQHTVKAICDRQLVYSMAEETSTTALIQSLTAHTDSLPDSFVNDTQFASPVVSQLTTAELAERQREDQILRHVILLLETGESPPPILRDELPELPLLLRDQHRMELQNGILVRRRQVGDQLYYQLVLPQKFRAEVLSELHDKMGHLGIERTLDLVRRRFYWPKMANDVWNKVKTCERCTKRKALPERAAPLVNIRTYRPLELVCMDFLSLEPDRSRTKDILVITDHFTKYAVAVPTPNQKAKTVAKCLWDNFLVHYGIPEKLHSDQGPDFESRTIKELCKMAGIHKIRTTPYHPRGNPVERFNRTLLNMLGTLTTEEKTHWKDFVKPLVHAYNCTRSDVTGYSPYELMFGRQPRLPIDLVFGLPVDNNRPTHSQYVQNLKSHLEKSYKIAIGNTEKLMGRNKSCFDQHITPSELDVGDRVLVRNVKLRGKHKIADKWEPDIYVVVKRADNIPVYTLRPENKPKPIRTLHRDLLLPCGFLPDSTETNRTTVKPTRKRSLNLSDEDCAQPQSEDEDDIILHLWYDPVSEPLQFTTIHNLPEPSSTVPATETLPPNMPFCEPATLPLPPLEPAESETPDSETPVEEEAPDPVESEDSLSSAEPTNDELPTEPSMSSAADLPSNSDTSSSELEPVRTSTRTRKPPDRLQYSKLGQPILKSIQALINGLTTAFTHVLEDEEDHLLTATEQPVIRNQPPCTGTYMRSRGEPVTHINYSVT</sequence>
<dbReference type="Gene3D" id="1.10.340.70">
    <property type="match status" value="1"/>
</dbReference>
<feature type="domain" description="Integrase catalytic" evidence="3">
    <location>
        <begin position="246"/>
        <end position="403"/>
    </location>
</feature>
<dbReference type="Ensembl" id="ENSONIT00000089058.1">
    <property type="protein sequence ID" value="ENSONIP00000029454.1"/>
    <property type="gene ID" value="ENSONIG00000032671.1"/>
</dbReference>
<evidence type="ECO:0000259" key="3">
    <source>
        <dbReference type="PROSITE" id="PS50994"/>
    </source>
</evidence>
<name>A0A669B1Z3_ORENI</name>
<evidence type="ECO:0000256" key="1">
    <source>
        <dbReference type="ARBA" id="ARBA00039658"/>
    </source>
</evidence>
<reference evidence="4" key="3">
    <citation type="submission" date="2025-09" db="UniProtKB">
        <authorList>
            <consortium name="Ensembl"/>
        </authorList>
    </citation>
    <scope>IDENTIFICATION</scope>
</reference>
<feature type="compositionally biased region" description="Polar residues" evidence="2">
    <location>
        <begin position="660"/>
        <end position="678"/>
    </location>
</feature>
<organism evidence="4 5">
    <name type="scientific">Oreochromis niloticus</name>
    <name type="common">Nile tilapia</name>
    <name type="synonym">Tilapia nilotica</name>
    <dbReference type="NCBI Taxonomy" id="8128"/>
    <lineage>
        <taxon>Eukaryota</taxon>
        <taxon>Metazoa</taxon>
        <taxon>Chordata</taxon>
        <taxon>Craniata</taxon>
        <taxon>Vertebrata</taxon>
        <taxon>Euteleostomi</taxon>
        <taxon>Actinopterygii</taxon>
        <taxon>Neopterygii</taxon>
        <taxon>Teleostei</taxon>
        <taxon>Neoteleostei</taxon>
        <taxon>Acanthomorphata</taxon>
        <taxon>Ovalentaria</taxon>
        <taxon>Cichlomorphae</taxon>
        <taxon>Cichliformes</taxon>
        <taxon>Cichlidae</taxon>
        <taxon>African cichlids</taxon>
        <taxon>Pseudocrenilabrinae</taxon>
        <taxon>Oreochromini</taxon>
        <taxon>Oreochromis</taxon>
    </lineage>
</organism>
<keyword evidence="5" id="KW-1185">Reference proteome</keyword>